<feature type="transmembrane region" description="Helical" evidence="1">
    <location>
        <begin position="12"/>
        <end position="31"/>
    </location>
</feature>
<keyword evidence="1" id="KW-0472">Membrane</keyword>
<dbReference type="Proteomes" id="UP000654075">
    <property type="component" value="Unassembled WGS sequence"/>
</dbReference>
<dbReference type="AlphaFoldDB" id="A0A813H1V8"/>
<keyword evidence="1" id="KW-1133">Transmembrane helix</keyword>
<name>A0A813H1V8_POLGL</name>
<dbReference type="OrthoDB" id="413525at2759"/>
<evidence type="ECO:0000313" key="3">
    <source>
        <dbReference type="Proteomes" id="UP000654075"/>
    </source>
</evidence>
<keyword evidence="1" id="KW-0812">Transmembrane</keyword>
<evidence type="ECO:0000313" key="2">
    <source>
        <dbReference type="EMBL" id="CAE8631628.1"/>
    </source>
</evidence>
<feature type="transmembrane region" description="Helical" evidence="1">
    <location>
        <begin position="204"/>
        <end position="223"/>
    </location>
</feature>
<keyword evidence="3" id="KW-1185">Reference proteome</keyword>
<dbReference type="EMBL" id="CAJNNV010030173">
    <property type="protein sequence ID" value="CAE8631628.1"/>
    <property type="molecule type" value="Genomic_DNA"/>
</dbReference>
<organism evidence="2 3">
    <name type="scientific">Polarella glacialis</name>
    <name type="common">Dinoflagellate</name>
    <dbReference type="NCBI Taxonomy" id="89957"/>
    <lineage>
        <taxon>Eukaryota</taxon>
        <taxon>Sar</taxon>
        <taxon>Alveolata</taxon>
        <taxon>Dinophyceae</taxon>
        <taxon>Suessiales</taxon>
        <taxon>Suessiaceae</taxon>
        <taxon>Polarella</taxon>
    </lineage>
</organism>
<evidence type="ECO:0000256" key="1">
    <source>
        <dbReference type="SAM" id="Phobius"/>
    </source>
</evidence>
<protein>
    <submittedName>
        <fullName evidence="2">Uncharacterized protein</fullName>
    </submittedName>
</protein>
<reference evidence="2" key="1">
    <citation type="submission" date="2021-02" db="EMBL/GenBank/DDBJ databases">
        <authorList>
            <person name="Dougan E. K."/>
            <person name="Rhodes N."/>
            <person name="Thang M."/>
            <person name="Chan C."/>
        </authorList>
    </citation>
    <scope>NUCLEOTIDE SEQUENCE</scope>
</reference>
<gene>
    <name evidence="2" type="ORF">PGLA1383_LOCUS47659</name>
</gene>
<proteinExistence type="predicted"/>
<comment type="caution">
    <text evidence="2">The sequence shown here is derived from an EMBL/GenBank/DDBJ whole genome shotgun (WGS) entry which is preliminary data.</text>
</comment>
<accession>A0A813H1V8</accession>
<sequence length="303" mass="34215">MPPSLSRLLWFQVLSQPLCLVDLLLLAYLLLKGQGAMLKKSLVLLTFALPLAACTGGAHNDTLKEPLLTDYLKEPLLTVDIVHDTANLLYDFCDTVHRRFLADQVTRHSQTVLGMAELMFEAFPQDPITSACAKLGCEKHEVIKMFHAWQDAIEQAREWIRMEVTAKAPQMEETMQKWTEVVISHFESTMPKYRGLILKTPGNLAVFLIYFTAVLCVFFWTVARSLRLALCILHCVLGRPRCNRSTASNVKLENTTSVRRPADLDFYQEKQTCQFASQPRSDPVSSTAHSTPECCIFPSLFSS</sequence>